<evidence type="ECO:0000313" key="2">
    <source>
        <dbReference type="Proteomes" id="UP000195077"/>
    </source>
</evidence>
<dbReference type="EMBL" id="NFEN01000240">
    <property type="protein sequence ID" value="OUA13603.1"/>
    <property type="molecule type" value="Genomic_DNA"/>
</dbReference>
<reference evidence="1 2" key="1">
    <citation type="submission" date="2016-10" db="EMBL/GenBank/DDBJ databases">
        <title>Comparative genomics of Bacillus thuringiensis reveals a path to pathogens against multiple invertebrate hosts.</title>
        <authorList>
            <person name="Zheng J."/>
            <person name="Gao Q."/>
            <person name="Liu H."/>
            <person name="Peng D."/>
            <person name="Ruan L."/>
            <person name="Sun M."/>
        </authorList>
    </citation>
    <scope>NUCLEOTIDE SEQUENCE [LARGE SCALE GENOMIC DNA]</scope>
    <source>
        <strain evidence="1">I13</strain>
    </source>
</reference>
<name>A0A9X6Q665_BACTU</name>
<dbReference type="AlphaFoldDB" id="A0A9X6Q665"/>
<proteinExistence type="predicted"/>
<sequence>MLKPENWILSENMQMKGEGLIEILGNSYFKQFIKLEDDSTYFLRLSFKGTGRVPMIDESSYLVFANVKDENFTRVIKKFVFKG</sequence>
<protein>
    <submittedName>
        <fullName evidence="1">Uncharacterized protein</fullName>
    </submittedName>
</protein>
<evidence type="ECO:0000313" key="1">
    <source>
        <dbReference type="EMBL" id="OUA13603.1"/>
    </source>
</evidence>
<dbReference type="Proteomes" id="UP000195077">
    <property type="component" value="Unassembled WGS sequence"/>
</dbReference>
<organism evidence="1 2">
    <name type="scientific">Bacillus thuringiensis</name>
    <dbReference type="NCBI Taxonomy" id="1428"/>
    <lineage>
        <taxon>Bacteria</taxon>
        <taxon>Bacillati</taxon>
        <taxon>Bacillota</taxon>
        <taxon>Bacilli</taxon>
        <taxon>Bacillales</taxon>
        <taxon>Bacillaceae</taxon>
        <taxon>Bacillus</taxon>
        <taxon>Bacillus cereus group</taxon>
    </lineage>
</organism>
<accession>A0A9X6Q665</accession>
<comment type="caution">
    <text evidence="1">The sequence shown here is derived from an EMBL/GenBank/DDBJ whole genome shotgun (WGS) entry which is preliminary data.</text>
</comment>
<gene>
    <name evidence="1" type="ORF">BK775_36045</name>
</gene>